<comment type="caution">
    <text evidence="12">The sequence shown here is derived from an EMBL/GenBank/DDBJ whole genome shotgun (WGS) entry which is preliminary data.</text>
</comment>
<dbReference type="GO" id="GO:0016779">
    <property type="term" value="F:nucleotidyltransferase activity"/>
    <property type="evidence" value="ECO:0007669"/>
    <property type="project" value="UniProtKB-KW"/>
</dbReference>
<dbReference type="PANTHER" id="PTHR32248:SF4">
    <property type="entry name" value="RNA POLYMERASE SIGMA-54 FACTOR"/>
    <property type="match status" value="1"/>
</dbReference>
<evidence type="ECO:0000313" key="13">
    <source>
        <dbReference type="Proteomes" id="UP001195483"/>
    </source>
</evidence>
<dbReference type="InterPro" id="IPR000394">
    <property type="entry name" value="RNA_pol_sigma_54"/>
</dbReference>
<keyword evidence="8" id="KW-0804">Transcription</keyword>
<dbReference type="Proteomes" id="UP001195483">
    <property type="component" value="Unassembled WGS sequence"/>
</dbReference>
<keyword evidence="7" id="KW-0238">DNA-binding</keyword>
<evidence type="ECO:0000256" key="4">
    <source>
        <dbReference type="ARBA" id="ARBA00022695"/>
    </source>
</evidence>
<dbReference type="EMBL" id="JAEAOA010001427">
    <property type="protein sequence ID" value="KAK3582628.1"/>
    <property type="molecule type" value="Genomic_DNA"/>
</dbReference>
<dbReference type="GO" id="GO:0006352">
    <property type="term" value="P:DNA-templated transcription initiation"/>
    <property type="evidence" value="ECO:0007669"/>
    <property type="project" value="InterPro"/>
</dbReference>
<evidence type="ECO:0000256" key="3">
    <source>
        <dbReference type="ARBA" id="ARBA00022679"/>
    </source>
</evidence>
<dbReference type="PIRSF" id="PIRSF000774">
    <property type="entry name" value="RpoN"/>
    <property type="match status" value="1"/>
</dbReference>
<organism evidence="12 13">
    <name type="scientific">Potamilus streckersoni</name>
    <dbReference type="NCBI Taxonomy" id="2493646"/>
    <lineage>
        <taxon>Eukaryota</taxon>
        <taxon>Metazoa</taxon>
        <taxon>Spiralia</taxon>
        <taxon>Lophotrochozoa</taxon>
        <taxon>Mollusca</taxon>
        <taxon>Bivalvia</taxon>
        <taxon>Autobranchia</taxon>
        <taxon>Heteroconchia</taxon>
        <taxon>Palaeoheterodonta</taxon>
        <taxon>Unionida</taxon>
        <taxon>Unionoidea</taxon>
        <taxon>Unionidae</taxon>
        <taxon>Ambleminae</taxon>
        <taxon>Lampsilini</taxon>
        <taxon>Potamilus</taxon>
    </lineage>
</organism>
<feature type="domain" description="RNA polymerase sigma factor 54 core-binding" evidence="11">
    <location>
        <begin position="35"/>
        <end position="206"/>
    </location>
</feature>
<reference evidence="12" key="3">
    <citation type="submission" date="2023-05" db="EMBL/GenBank/DDBJ databases">
        <authorList>
            <person name="Smith C.H."/>
        </authorList>
    </citation>
    <scope>NUCLEOTIDE SEQUENCE</scope>
    <source>
        <strain evidence="12">CHS0354</strain>
        <tissue evidence="12">Mantle</tissue>
    </source>
</reference>
<evidence type="ECO:0000256" key="7">
    <source>
        <dbReference type="ARBA" id="ARBA00023125"/>
    </source>
</evidence>
<dbReference type="Pfam" id="PF04963">
    <property type="entry name" value="Sigma54_CBD"/>
    <property type="match status" value="1"/>
</dbReference>
<protein>
    <recommendedName>
        <fullName evidence="14">RNA polymerase sigma-54 factor</fullName>
    </recommendedName>
</protein>
<dbReference type="PROSITE" id="PS50044">
    <property type="entry name" value="SIGMA54_3"/>
    <property type="match status" value="1"/>
</dbReference>
<evidence type="ECO:0000256" key="2">
    <source>
        <dbReference type="ARBA" id="ARBA00022478"/>
    </source>
</evidence>
<keyword evidence="6" id="KW-0731">Sigma factor</keyword>
<dbReference type="Pfam" id="PF04552">
    <property type="entry name" value="Sigma54_DBD"/>
    <property type="match status" value="1"/>
</dbReference>
<reference evidence="12" key="1">
    <citation type="journal article" date="2021" name="Genome Biol. Evol.">
        <title>A High-Quality Reference Genome for a Parasitic Bivalve with Doubly Uniparental Inheritance (Bivalvia: Unionida).</title>
        <authorList>
            <person name="Smith C.H."/>
        </authorList>
    </citation>
    <scope>NUCLEOTIDE SEQUENCE</scope>
    <source>
        <strain evidence="12">CHS0354</strain>
    </source>
</reference>
<accession>A0AAE0VLF9</accession>
<dbReference type="NCBIfam" id="TIGR02395">
    <property type="entry name" value="rpoN_sigma"/>
    <property type="match status" value="1"/>
</dbReference>
<feature type="domain" description="RNA polymerase sigma factor 54 DNA-binding" evidence="10">
    <location>
        <begin position="223"/>
        <end position="377"/>
    </location>
</feature>
<evidence type="ECO:0000313" key="12">
    <source>
        <dbReference type="EMBL" id="KAK3582628.1"/>
    </source>
</evidence>
<reference evidence="12" key="2">
    <citation type="journal article" date="2021" name="Genome Biol. Evol.">
        <title>Developing a high-quality reference genome for a parasitic bivalve with doubly uniparental inheritance (Bivalvia: Unionida).</title>
        <authorList>
            <person name="Smith C.H."/>
        </authorList>
    </citation>
    <scope>NUCLEOTIDE SEQUENCE</scope>
    <source>
        <strain evidence="12">CHS0354</strain>
        <tissue evidence="12">Mantle</tissue>
    </source>
</reference>
<evidence type="ECO:0000256" key="5">
    <source>
        <dbReference type="ARBA" id="ARBA00023015"/>
    </source>
</evidence>
<evidence type="ECO:0000259" key="11">
    <source>
        <dbReference type="Pfam" id="PF04963"/>
    </source>
</evidence>
<dbReference type="PANTHER" id="PTHR32248">
    <property type="entry name" value="RNA POLYMERASE SIGMA-54 FACTOR"/>
    <property type="match status" value="1"/>
</dbReference>
<evidence type="ECO:0000256" key="9">
    <source>
        <dbReference type="SAM" id="MobiDB-lite"/>
    </source>
</evidence>
<keyword evidence="3" id="KW-0808">Transferase</keyword>
<evidence type="ECO:0000256" key="6">
    <source>
        <dbReference type="ARBA" id="ARBA00023082"/>
    </source>
</evidence>
<dbReference type="InterPro" id="IPR007046">
    <property type="entry name" value="RNA_pol_sigma_54_core-bd"/>
</dbReference>
<feature type="region of interest" description="Disordered" evidence="9">
    <location>
        <begin position="1"/>
        <end position="28"/>
    </location>
</feature>
<keyword evidence="2" id="KW-0240">DNA-directed RNA polymerase</keyword>
<keyword evidence="13" id="KW-1185">Reference proteome</keyword>
<sequence length="379" mass="43640">MDEEIKSEEDRGTDEDVNEYDILPESDPEDDIVYEKDYKEKETLSEKLFEQLILLNLSERDIMIAQAIIGTLDSFGYLTGTIEDIKKSLNDKSIEDEDIQKVRELIWNLDPPSIGTRDLRERLIVQSKKRLDYERIMSLLNLTSERLKLIIRFIQKLNPNPAADFSTSSVSISPDFIVTREIENSDDFIIVLNDRHTPPLKLSAPYIEMFQSQTTKSKRFIFFREKINQAKSLLNAIALRKDTLMKTMYSIVKHQKDFFNYGTEWLKPLTLKEIALDTGFDISTISRSTNGKYVQCEFGLFELSHFFSASIPSETGGDVSNQIIKSIIKVLIKNEGEKPLTDEELSKQLANKGYKIARRTVSKYRESLGIPPAKLRRSV</sequence>
<dbReference type="GO" id="GO:0016987">
    <property type="term" value="F:sigma factor activity"/>
    <property type="evidence" value="ECO:0007669"/>
    <property type="project" value="UniProtKB-KW"/>
</dbReference>
<evidence type="ECO:0000256" key="8">
    <source>
        <dbReference type="ARBA" id="ARBA00023163"/>
    </source>
</evidence>
<evidence type="ECO:0000259" key="10">
    <source>
        <dbReference type="Pfam" id="PF04552"/>
    </source>
</evidence>
<name>A0AAE0VLF9_9BIVA</name>
<dbReference type="Gene3D" id="1.10.10.60">
    <property type="entry name" value="Homeodomain-like"/>
    <property type="match status" value="1"/>
</dbReference>
<proteinExistence type="inferred from homology"/>
<dbReference type="GO" id="GO:0000428">
    <property type="term" value="C:DNA-directed RNA polymerase complex"/>
    <property type="evidence" value="ECO:0007669"/>
    <property type="project" value="UniProtKB-KW"/>
</dbReference>
<dbReference type="GO" id="GO:0003677">
    <property type="term" value="F:DNA binding"/>
    <property type="evidence" value="ECO:0007669"/>
    <property type="project" value="UniProtKB-KW"/>
</dbReference>
<evidence type="ECO:0000256" key="1">
    <source>
        <dbReference type="ARBA" id="ARBA00008798"/>
    </source>
</evidence>
<dbReference type="GO" id="GO:0001216">
    <property type="term" value="F:DNA-binding transcription activator activity"/>
    <property type="evidence" value="ECO:0007669"/>
    <property type="project" value="InterPro"/>
</dbReference>
<dbReference type="AlphaFoldDB" id="A0AAE0VLF9"/>
<comment type="similarity">
    <text evidence="1">Belongs to the sigma-54 factor family.</text>
</comment>
<dbReference type="Gene3D" id="1.10.10.1330">
    <property type="entry name" value="RNA polymerase sigma-54 factor, core-binding domain"/>
    <property type="match status" value="1"/>
</dbReference>
<keyword evidence="4" id="KW-0548">Nucleotidyltransferase</keyword>
<dbReference type="InterPro" id="IPR007634">
    <property type="entry name" value="RNA_pol_sigma_54_DNA-bd"/>
</dbReference>
<keyword evidence="5" id="KW-0805">Transcription regulation</keyword>
<gene>
    <name evidence="12" type="ORF">CHS0354_024182</name>
</gene>
<dbReference type="PRINTS" id="PR00045">
    <property type="entry name" value="SIGMA54FCT"/>
</dbReference>
<evidence type="ECO:0008006" key="14">
    <source>
        <dbReference type="Google" id="ProtNLM"/>
    </source>
</evidence>
<dbReference type="InterPro" id="IPR038709">
    <property type="entry name" value="RpoN_core-bd_sf"/>
</dbReference>